<dbReference type="Proteomes" id="UP001500683">
    <property type="component" value="Unassembled WGS sequence"/>
</dbReference>
<organism evidence="1 2">
    <name type="scientific">Actinomadura miaoliensis</name>
    <dbReference type="NCBI Taxonomy" id="430685"/>
    <lineage>
        <taxon>Bacteria</taxon>
        <taxon>Bacillati</taxon>
        <taxon>Actinomycetota</taxon>
        <taxon>Actinomycetes</taxon>
        <taxon>Streptosporangiales</taxon>
        <taxon>Thermomonosporaceae</taxon>
        <taxon>Actinomadura</taxon>
    </lineage>
</organism>
<evidence type="ECO:0000313" key="1">
    <source>
        <dbReference type="EMBL" id="GAA4096571.1"/>
    </source>
</evidence>
<dbReference type="RefSeq" id="WP_344956212.1">
    <property type="nucleotide sequence ID" value="NZ_BAAAZG010000055.1"/>
</dbReference>
<protein>
    <recommendedName>
        <fullName evidence="3">DUF4297 domain-containing protein</fullName>
    </recommendedName>
</protein>
<gene>
    <name evidence="1" type="ORF">GCM10022214_70360</name>
</gene>
<accession>A0ABP7WTP3</accession>
<comment type="caution">
    <text evidence="1">The sequence shown here is derived from an EMBL/GenBank/DDBJ whole genome shotgun (WGS) entry which is preliminary data.</text>
</comment>
<sequence>MTATRVAGPTIKGYAYQFDQTIIAILDAETTNGTVVIEGCEDIDIHTDGGIEAVQCKYHEERSFSLVGLRKVLLPMLHSLTEGKDYDYRLYAHYSDNVDVPHRLNVEQIKQALTEKKRNPPEVVRHFLQFTPEILEKFSQQFSINCGPSFEEQRRALISALAKRFRGTLDDARDLYYGNALSLVMELAIAKDPKDRIVSPRSFLDQINKRDPLFSRWQEEILGRAQVLQAIKKKLKATAALKTTKWRALALSASSFDVNELSEMAYFLATEQFGQGYLANAQPWTLIIDGSSQQVEAVKTALIEENIWFNDGYEHLVFNPAIFNQRPVINLDPKRRDHIGLHSYGIRVISAETYAKFASDIENLHTLLSVGNLYSFDHAQVGGQRFHLHTADVSDLKQLLIEGRPR</sequence>
<evidence type="ECO:0008006" key="3">
    <source>
        <dbReference type="Google" id="ProtNLM"/>
    </source>
</evidence>
<evidence type="ECO:0000313" key="2">
    <source>
        <dbReference type="Proteomes" id="UP001500683"/>
    </source>
</evidence>
<proteinExistence type="predicted"/>
<reference evidence="2" key="1">
    <citation type="journal article" date="2019" name="Int. J. Syst. Evol. Microbiol.">
        <title>The Global Catalogue of Microorganisms (GCM) 10K type strain sequencing project: providing services to taxonomists for standard genome sequencing and annotation.</title>
        <authorList>
            <consortium name="The Broad Institute Genomics Platform"/>
            <consortium name="The Broad Institute Genome Sequencing Center for Infectious Disease"/>
            <person name="Wu L."/>
            <person name="Ma J."/>
        </authorList>
    </citation>
    <scope>NUCLEOTIDE SEQUENCE [LARGE SCALE GENOMIC DNA]</scope>
    <source>
        <strain evidence="2">JCM 16702</strain>
    </source>
</reference>
<keyword evidence="2" id="KW-1185">Reference proteome</keyword>
<name>A0ABP7WTP3_9ACTN</name>
<dbReference type="EMBL" id="BAAAZG010000055">
    <property type="protein sequence ID" value="GAA4096571.1"/>
    <property type="molecule type" value="Genomic_DNA"/>
</dbReference>